<dbReference type="EMBL" id="MLYV02000468">
    <property type="protein sequence ID" value="PSR93722.1"/>
    <property type="molecule type" value="Genomic_DNA"/>
</dbReference>
<comment type="caution">
    <text evidence="1">The sequence shown here is derived from an EMBL/GenBank/DDBJ whole genome shotgun (WGS) entry which is preliminary data.</text>
</comment>
<evidence type="ECO:0008006" key="3">
    <source>
        <dbReference type="Google" id="ProtNLM"/>
    </source>
</evidence>
<reference evidence="1 2" key="1">
    <citation type="submission" date="2018-02" db="EMBL/GenBank/DDBJ databases">
        <title>Genome sequence of the basidiomycete white-rot fungus Phlebia centrifuga.</title>
        <authorList>
            <person name="Granchi Z."/>
            <person name="Peng M."/>
            <person name="de Vries R.P."/>
            <person name="Hilden K."/>
            <person name="Makela M.R."/>
            <person name="Grigoriev I."/>
            <person name="Riley R."/>
        </authorList>
    </citation>
    <scope>NUCLEOTIDE SEQUENCE [LARGE SCALE GENOMIC DNA]</scope>
    <source>
        <strain evidence="1 2">FBCC195</strain>
    </source>
</reference>
<organism evidence="1 2">
    <name type="scientific">Hermanssonia centrifuga</name>
    <dbReference type="NCBI Taxonomy" id="98765"/>
    <lineage>
        <taxon>Eukaryota</taxon>
        <taxon>Fungi</taxon>
        <taxon>Dikarya</taxon>
        <taxon>Basidiomycota</taxon>
        <taxon>Agaricomycotina</taxon>
        <taxon>Agaricomycetes</taxon>
        <taxon>Polyporales</taxon>
        <taxon>Meruliaceae</taxon>
        <taxon>Hermanssonia</taxon>
    </lineage>
</organism>
<accession>A0A2R6PMT1</accession>
<proteinExistence type="predicted"/>
<gene>
    <name evidence="1" type="ORF">PHLCEN_2v4617</name>
</gene>
<protein>
    <recommendedName>
        <fullName evidence="3">F-box domain-containing protein</fullName>
    </recommendedName>
</protein>
<name>A0A2R6PMT1_9APHY</name>
<dbReference type="Gene3D" id="3.80.10.10">
    <property type="entry name" value="Ribonuclease Inhibitor"/>
    <property type="match status" value="1"/>
</dbReference>
<evidence type="ECO:0000313" key="1">
    <source>
        <dbReference type="EMBL" id="PSR93722.1"/>
    </source>
</evidence>
<dbReference type="AlphaFoldDB" id="A0A2R6PMT1"/>
<evidence type="ECO:0000313" key="2">
    <source>
        <dbReference type="Proteomes" id="UP000186601"/>
    </source>
</evidence>
<dbReference type="OrthoDB" id="2793270at2759"/>
<keyword evidence="2" id="KW-1185">Reference proteome</keyword>
<sequence>MDHTHFARRPLGLQGPIFPQEILDQIMSHVDDRQTLHSCLLASPALLAGARRGIFRKVTMRPWQLGFAQEFLSVSHRASCVRHLTIEGSLNSVSDTPFTVELLSPFNKLESVSIARLVRWESVSTLPIQCSSVQSLTIAECHLPSTLDVVQLICSYPRLTTLCVRETFWDDSDSTTEFLKTARLPPIRELDVWSVKSSLARIWLLPGVHVQLQKLYACAATYTDALLWIDMVERAGHHLIDLTIIDDNLSFWNSDMDLVE</sequence>
<dbReference type="Proteomes" id="UP000186601">
    <property type="component" value="Unassembled WGS sequence"/>
</dbReference>
<dbReference type="InterPro" id="IPR032675">
    <property type="entry name" value="LRR_dom_sf"/>
</dbReference>
<dbReference type="SUPFAM" id="SSF52047">
    <property type="entry name" value="RNI-like"/>
    <property type="match status" value="1"/>
</dbReference>